<proteinExistence type="predicted"/>
<organism evidence="1 2">
    <name type="scientific">Vararia minispora EC-137</name>
    <dbReference type="NCBI Taxonomy" id="1314806"/>
    <lineage>
        <taxon>Eukaryota</taxon>
        <taxon>Fungi</taxon>
        <taxon>Dikarya</taxon>
        <taxon>Basidiomycota</taxon>
        <taxon>Agaricomycotina</taxon>
        <taxon>Agaricomycetes</taxon>
        <taxon>Russulales</taxon>
        <taxon>Lachnocladiaceae</taxon>
        <taxon>Vararia</taxon>
    </lineage>
</organism>
<evidence type="ECO:0000313" key="1">
    <source>
        <dbReference type="EMBL" id="KAI0037078.1"/>
    </source>
</evidence>
<reference evidence="1" key="1">
    <citation type="submission" date="2021-02" db="EMBL/GenBank/DDBJ databases">
        <authorList>
            <consortium name="DOE Joint Genome Institute"/>
            <person name="Ahrendt S."/>
            <person name="Looney B.P."/>
            <person name="Miyauchi S."/>
            <person name="Morin E."/>
            <person name="Drula E."/>
            <person name="Courty P.E."/>
            <person name="Chicoki N."/>
            <person name="Fauchery L."/>
            <person name="Kohler A."/>
            <person name="Kuo A."/>
            <person name="Labutti K."/>
            <person name="Pangilinan J."/>
            <person name="Lipzen A."/>
            <person name="Riley R."/>
            <person name="Andreopoulos W."/>
            <person name="He G."/>
            <person name="Johnson J."/>
            <person name="Barry K.W."/>
            <person name="Grigoriev I.V."/>
            <person name="Nagy L."/>
            <person name="Hibbett D."/>
            <person name="Henrissat B."/>
            <person name="Matheny P.B."/>
            <person name="Labbe J."/>
            <person name="Martin F."/>
        </authorList>
    </citation>
    <scope>NUCLEOTIDE SEQUENCE</scope>
    <source>
        <strain evidence="1">EC-137</strain>
    </source>
</reference>
<comment type="caution">
    <text evidence="1">The sequence shown here is derived from an EMBL/GenBank/DDBJ whole genome shotgun (WGS) entry which is preliminary data.</text>
</comment>
<accession>A0ACB8QZ41</accession>
<name>A0ACB8QZ41_9AGAM</name>
<dbReference type="Proteomes" id="UP000814128">
    <property type="component" value="Unassembled WGS sequence"/>
</dbReference>
<dbReference type="EMBL" id="MU273466">
    <property type="protein sequence ID" value="KAI0037078.1"/>
    <property type="molecule type" value="Genomic_DNA"/>
</dbReference>
<sequence>MKAPLACALIGVAFPMLVAARARVKGIIPMIGKELADTSNSSVIWITVAPGQQIFFEPPNPNATVGQTVNFMFPSDLPVSVTQSSFNDPCTYLNTSDETGFDSQLQESIVFSLEILDSDPIYFHCKHPGHCGQGMVGTINAPTSGNETFTIYQTKAVSLGSNAPNDTNVPGSPVAGSSGAIGSTLPASTVAPTPSPTSTFTSDAAFSADIRTRIWPAWVFLALVFAMATA</sequence>
<reference evidence="1" key="2">
    <citation type="journal article" date="2022" name="New Phytol.">
        <title>Evolutionary transition to the ectomycorrhizal habit in the genomes of a hyperdiverse lineage of mushroom-forming fungi.</title>
        <authorList>
            <person name="Looney B."/>
            <person name="Miyauchi S."/>
            <person name="Morin E."/>
            <person name="Drula E."/>
            <person name="Courty P.E."/>
            <person name="Kohler A."/>
            <person name="Kuo A."/>
            <person name="LaButti K."/>
            <person name="Pangilinan J."/>
            <person name="Lipzen A."/>
            <person name="Riley R."/>
            <person name="Andreopoulos W."/>
            <person name="He G."/>
            <person name="Johnson J."/>
            <person name="Nolan M."/>
            <person name="Tritt A."/>
            <person name="Barry K.W."/>
            <person name="Grigoriev I.V."/>
            <person name="Nagy L.G."/>
            <person name="Hibbett D."/>
            <person name="Henrissat B."/>
            <person name="Matheny P.B."/>
            <person name="Labbe J."/>
            <person name="Martin F.M."/>
        </authorList>
    </citation>
    <scope>NUCLEOTIDE SEQUENCE</scope>
    <source>
        <strain evidence="1">EC-137</strain>
    </source>
</reference>
<gene>
    <name evidence="1" type="ORF">K488DRAFT_81573</name>
</gene>
<evidence type="ECO:0000313" key="2">
    <source>
        <dbReference type="Proteomes" id="UP000814128"/>
    </source>
</evidence>
<keyword evidence="2" id="KW-1185">Reference proteome</keyword>
<protein>
    <submittedName>
        <fullName evidence="1">Uncharacterized protein</fullName>
    </submittedName>
</protein>